<dbReference type="InterPro" id="IPR036465">
    <property type="entry name" value="vWFA_dom_sf"/>
</dbReference>
<dbReference type="EMBL" id="MU826351">
    <property type="protein sequence ID" value="KAJ7381090.1"/>
    <property type="molecule type" value="Genomic_DNA"/>
</dbReference>
<evidence type="ECO:0000256" key="10">
    <source>
        <dbReference type="ARBA" id="ARBA00023157"/>
    </source>
</evidence>
<dbReference type="Pfam" id="PF00092">
    <property type="entry name" value="VWA"/>
    <property type="match status" value="1"/>
</dbReference>
<dbReference type="SUPFAM" id="SSF53300">
    <property type="entry name" value="vWA-like"/>
    <property type="match status" value="1"/>
</dbReference>
<dbReference type="GO" id="GO:0004867">
    <property type="term" value="F:serine-type endopeptidase inhibitor activity"/>
    <property type="evidence" value="ECO:0007669"/>
    <property type="project" value="UniProtKB-KW"/>
</dbReference>
<reference evidence="18" key="1">
    <citation type="submission" date="2023-01" db="EMBL/GenBank/DDBJ databases">
        <title>Genome assembly of the deep-sea coral Lophelia pertusa.</title>
        <authorList>
            <person name="Herrera S."/>
            <person name="Cordes E."/>
        </authorList>
    </citation>
    <scope>NUCLEOTIDE SEQUENCE</scope>
    <source>
        <strain evidence="18">USNM1676648</strain>
        <tissue evidence="18">Polyp</tissue>
    </source>
</reference>
<sequence>MAGKYVPRCQVDGTYDEVQCDVAIGQCWCVDRDGREIKGTRSEGIIRCPGQENLTSCQKHQKRAVQFSSSGPNSWNFVPRCREDGGYYEVQCHVSTGQCWCVDVNGNERWGTEARGIPDCSVNITACQSHRTRALGLAGHPPPGTYVPRCKADGSYDDVQCHGYTGLCWCVDEKGNEILGTRKWGRPHCARLSPDHETPVDLGILIDASNTVTENWPVMLEFVSSVVDSFEISARGTRIGIIVFSRDAEIPLYFNTLQENNITVENVKKVVNNLQHKEGWSRFDVAMLLAEEELFNEATGMRSEIPKALLVLTSSRQERKQGPFTPLSAAAQGLRDRGVSIYVIGIGDKVKVPELMDLTSDYRNVFVAGDFSALRSRGKVVTDIIKNETKAASRDWLCNLAPEPVGAEEMPITFPSYEKCMNKCRGVLPSCLAEQKRVSNLRVGHFVPQCKSSGRYRDVQCYRKTGYCWCVDEYGKELLGTRVTGIPICSLAAGFGKLTPCLEERRNALGFNGVPSVGKFAPECKPDGEYADIQCFGNTNFCWCSDNRGYEIAGTHRWGTPKCPARVRAGVCPFVSDPNKCPAEMTQQSCSLDSDCPESSKCCDCGCVRRCTHVSSDESAAVSACVSERVKTLSSSCSHFLASGRLFPKCKLDGGYEELQCAEPNGVCWCVDKDGNEIPGTRQTGKPNCTTQVAVTTCQRENKRATIMRSRTPIGLFIGNSWKRTSRNSAMGKPNCTNIDNKTVTVCESRREECLDNAPPGHFVPRCKADGSYDDRQCLQATGECWCVDRNGNEIPGTRSKEKQDCSLLAWLSPCQIQRRQALGLRGVPVVGIYVPECKANGGYNVVQCHVISGYCWCVDEYGYEVQGSRIKGRPSCGKEPPCKKEYDEILASFPQPPPGYEYGNELTGTQVRGQLNCSALTDRKLSLCHSRYNLASEVNERGHYVPLCESNGSYKEVQCNSATDECWCVDGEGREKPESRKVGKPNCGPKEALKNCTLPADPGTCEAFMPSWFFNSTSGVCAVFSYGGCDGNNNRFTSYDDCHANCNGRNLTFCELQREINIGRSEDFIPRCKGDGAFEPVQCHRMSGVCWCVDESGIEIPGSRTPRGLPSCNGSHGENGERQKR</sequence>
<dbReference type="InterPro" id="IPR036880">
    <property type="entry name" value="Kunitz_BPTI_sf"/>
</dbReference>
<feature type="disulfide bond" evidence="12">
    <location>
        <begin position="461"/>
        <end position="468"/>
    </location>
</feature>
<dbReference type="SMART" id="SM00327">
    <property type="entry name" value="VWA"/>
    <property type="match status" value="1"/>
</dbReference>
<dbReference type="InterPro" id="IPR051950">
    <property type="entry name" value="Dev_reg/Prot_inhib"/>
</dbReference>
<organism evidence="18 19">
    <name type="scientific">Desmophyllum pertusum</name>
    <dbReference type="NCBI Taxonomy" id="174260"/>
    <lineage>
        <taxon>Eukaryota</taxon>
        <taxon>Metazoa</taxon>
        <taxon>Cnidaria</taxon>
        <taxon>Anthozoa</taxon>
        <taxon>Hexacorallia</taxon>
        <taxon>Scleractinia</taxon>
        <taxon>Caryophylliina</taxon>
        <taxon>Caryophylliidae</taxon>
        <taxon>Desmophyllum</taxon>
    </lineage>
</organism>
<name>A0A9X0CZA8_9CNID</name>
<keyword evidence="19" id="KW-1185">Reference proteome</keyword>
<dbReference type="OrthoDB" id="406800at2759"/>
<dbReference type="PROSITE" id="PS51162">
    <property type="entry name" value="THYROGLOBULIN_1_2"/>
    <property type="match status" value="10"/>
</dbReference>
<dbReference type="SUPFAM" id="SSF57610">
    <property type="entry name" value="Thyroglobulin type-1 domain"/>
    <property type="match status" value="10"/>
</dbReference>
<dbReference type="InterPro" id="IPR020901">
    <property type="entry name" value="Prtase_inh_Kunz-CS"/>
</dbReference>
<feature type="domain" description="Thyroglobulin type-1" evidence="16">
    <location>
        <begin position="54"/>
        <end position="120"/>
    </location>
</feature>
<dbReference type="InterPro" id="IPR036645">
    <property type="entry name" value="Elafin-like_sf"/>
</dbReference>
<feature type="domain" description="Thyroglobulin type-1" evidence="16">
    <location>
        <begin position="812"/>
        <end position="883"/>
    </location>
</feature>
<feature type="disulfide bond" evidence="12">
    <location>
        <begin position="778"/>
        <end position="785"/>
    </location>
</feature>
<dbReference type="CDD" id="cd00191">
    <property type="entry name" value="TY"/>
    <property type="match status" value="10"/>
</dbReference>
<comment type="similarity">
    <text evidence="3">Belongs to the venom Kunitz-type family. Sea anemone type 2 potassium channel toxin subfamily.</text>
</comment>
<dbReference type="CDD" id="cd01450">
    <property type="entry name" value="vWFA_subfamily_ECM"/>
    <property type="match status" value="1"/>
</dbReference>
<evidence type="ECO:0000313" key="18">
    <source>
        <dbReference type="EMBL" id="KAJ7381090.1"/>
    </source>
</evidence>
<feature type="disulfide bond" evidence="12">
    <location>
        <begin position="161"/>
        <end position="168"/>
    </location>
</feature>
<dbReference type="PRINTS" id="PR00759">
    <property type="entry name" value="BASICPTASE"/>
</dbReference>
<dbReference type="SMART" id="SM00211">
    <property type="entry name" value="TY"/>
    <property type="match status" value="10"/>
</dbReference>
<evidence type="ECO:0000256" key="3">
    <source>
        <dbReference type="ARBA" id="ARBA00007226"/>
    </source>
</evidence>
<dbReference type="AlphaFoldDB" id="A0A9X0CZA8"/>
<dbReference type="Pfam" id="PF00014">
    <property type="entry name" value="Kunitz_BPTI"/>
    <property type="match status" value="1"/>
</dbReference>
<dbReference type="InterPro" id="IPR002035">
    <property type="entry name" value="VWF_A"/>
</dbReference>
<evidence type="ECO:0000256" key="2">
    <source>
        <dbReference type="ARBA" id="ARBA00004532"/>
    </source>
</evidence>
<keyword evidence="8" id="KW-0722">Serine protease inhibitor</keyword>
<evidence type="ECO:0000256" key="13">
    <source>
        <dbReference type="SAM" id="MobiDB-lite"/>
    </source>
</evidence>
<dbReference type="InterPro" id="IPR002223">
    <property type="entry name" value="Kunitz_BPTI"/>
</dbReference>
<feature type="domain" description="Thyroglobulin type-1" evidence="16">
    <location>
        <begin position="744"/>
        <end position="806"/>
    </location>
</feature>
<keyword evidence="5" id="KW-0272">Extracellular matrix</keyword>
<evidence type="ECO:0000256" key="11">
    <source>
        <dbReference type="ARBA" id="ARBA00023331"/>
    </source>
</evidence>
<keyword evidence="10 12" id="KW-1015">Disulfide bond</keyword>
<dbReference type="CDD" id="cd00109">
    <property type="entry name" value="Kunitz-type"/>
    <property type="match status" value="1"/>
</dbReference>
<comment type="subcellular location">
    <subcellularLocation>
        <location evidence="2">Nematocyst</location>
    </subcellularLocation>
    <subcellularLocation>
        <location evidence="1">Secreted</location>
        <location evidence="1">Extracellular space</location>
        <location evidence="1">Extracellular matrix</location>
    </subcellularLocation>
</comment>
<dbReference type="Proteomes" id="UP001163046">
    <property type="component" value="Unassembled WGS sequence"/>
</dbReference>
<dbReference type="SUPFAM" id="SSF57362">
    <property type="entry name" value="BPTI-like"/>
    <property type="match status" value="1"/>
</dbReference>
<accession>A0A9X0CZA8</accession>
<dbReference type="InterPro" id="IPR008197">
    <property type="entry name" value="WAP_dom"/>
</dbReference>
<keyword evidence="6" id="KW-0646">Protease inhibitor</keyword>
<dbReference type="Gene3D" id="4.10.410.10">
    <property type="entry name" value="Pancreatic trypsin inhibitor Kunitz domain"/>
    <property type="match status" value="1"/>
</dbReference>
<feature type="domain" description="VWFA" evidence="14">
    <location>
        <begin position="201"/>
        <end position="384"/>
    </location>
</feature>
<dbReference type="PROSITE" id="PS51390">
    <property type="entry name" value="WAP"/>
    <property type="match status" value="1"/>
</dbReference>
<feature type="disulfide bond" evidence="12">
    <location>
        <begin position="960"/>
        <end position="967"/>
    </location>
</feature>
<dbReference type="InterPro" id="IPR036857">
    <property type="entry name" value="Thyroglobulin_1_sf"/>
</dbReference>
<evidence type="ECO:0000256" key="7">
    <source>
        <dbReference type="ARBA" id="ARBA00022737"/>
    </source>
</evidence>
<protein>
    <submittedName>
        <fullName evidence="18">Nidogen-2</fullName>
    </submittedName>
</protein>
<proteinExistence type="inferred from homology"/>
<feature type="disulfide bond" evidence="12">
    <location>
        <begin position="849"/>
        <end position="856"/>
    </location>
</feature>
<dbReference type="SMART" id="SM00217">
    <property type="entry name" value="WAP"/>
    <property type="match status" value="1"/>
</dbReference>
<feature type="disulfide bond" evidence="12">
    <location>
        <begin position="1093"/>
        <end position="1113"/>
    </location>
</feature>
<feature type="domain" description="Thyroglobulin type-1" evidence="16">
    <location>
        <begin position="1052"/>
        <end position="1113"/>
    </location>
</feature>
<evidence type="ECO:0000313" key="19">
    <source>
        <dbReference type="Proteomes" id="UP001163046"/>
    </source>
</evidence>
<evidence type="ECO:0000256" key="6">
    <source>
        <dbReference type="ARBA" id="ARBA00022690"/>
    </source>
</evidence>
<gene>
    <name evidence="18" type="primary">NID2_3</name>
    <name evidence="18" type="ORF">OS493_004688</name>
</gene>
<keyword evidence="7" id="KW-0677">Repeat</keyword>
<comment type="caution">
    <text evidence="18">The sequence shown here is derived from an EMBL/GenBank/DDBJ whole genome shotgun (WGS) entry which is preliminary data.</text>
</comment>
<dbReference type="Gene3D" id="4.10.800.10">
    <property type="entry name" value="Thyroglobulin type-1"/>
    <property type="match status" value="10"/>
</dbReference>
<feature type="disulfide bond" evidence="12">
    <location>
        <begin position="431"/>
        <end position="450"/>
    </location>
</feature>
<evidence type="ECO:0000256" key="1">
    <source>
        <dbReference type="ARBA" id="ARBA00004498"/>
    </source>
</evidence>
<feature type="domain" description="Thyroglobulin type-1" evidence="16">
    <location>
        <begin position="428"/>
        <end position="489"/>
    </location>
</feature>
<dbReference type="PROSITE" id="PS50234">
    <property type="entry name" value="VWFA"/>
    <property type="match status" value="1"/>
</dbReference>
<evidence type="ECO:0000256" key="8">
    <source>
        <dbReference type="ARBA" id="ARBA00022900"/>
    </source>
</evidence>
<comment type="caution">
    <text evidence="12">Lacks conserved residue(s) required for the propagation of feature annotation.</text>
</comment>
<dbReference type="PANTHER" id="PTHR12352">
    <property type="entry name" value="SECRETED MODULAR CALCIUM-BINDING PROTEIN"/>
    <property type="match status" value="1"/>
</dbReference>
<evidence type="ECO:0000256" key="5">
    <source>
        <dbReference type="ARBA" id="ARBA00022530"/>
    </source>
</evidence>
<dbReference type="PANTHER" id="PTHR12352:SF3">
    <property type="entry name" value="NIDOGEN-2"/>
    <property type="match status" value="1"/>
</dbReference>
<evidence type="ECO:0000259" key="15">
    <source>
        <dbReference type="PROSITE" id="PS50279"/>
    </source>
</evidence>
<feature type="disulfide bond" evidence="12">
    <location>
        <begin position="1084"/>
        <end position="1091"/>
    </location>
</feature>
<feature type="domain" description="WAP" evidence="17">
    <location>
        <begin position="565"/>
        <end position="615"/>
    </location>
</feature>
<feature type="domain" description="Thyroglobulin type-1" evidence="16">
    <location>
        <begin position="634"/>
        <end position="689"/>
    </location>
</feature>
<dbReference type="GO" id="GO:0005581">
    <property type="term" value="C:collagen trimer"/>
    <property type="evidence" value="ECO:0007669"/>
    <property type="project" value="UniProtKB-KW"/>
</dbReference>
<keyword evidence="11" id="KW-0166">Nematocyst</keyword>
<evidence type="ECO:0000256" key="9">
    <source>
        <dbReference type="ARBA" id="ARBA00023119"/>
    </source>
</evidence>
<feature type="domain" description="BPTI/Kunitz inhibitor" evidence="15">
    <location>
        <begin position="997"/>
        <end position="1047"/>
    </location>
</feature>
<feature type="domain" description="Thyroglobulin type-1" evidence="16">
    <location>
        <begin position="124"/>
        <end position="189"/>
    </location>
</feature>
<dbReference type="Pfam" id="PF00086">
    <property type="entry name" value="Thyroglobulin_1"/>
    <property type="match status" value="10"/>
</dbReference>
<dbReference type="Gene3D" id="3.40.50.410">
    <property type="entry name" value="von Willebrand factor, type A domain"/>
    <property type="match status" value="1"/>
</dbReference>
<dbReference type="InterPro" id="IPR000716">
    <property type="entry name" value="Thyroglobulin_1"/>
</dbReference>
<keyword evidence="9" id="KW-0176">Collagen</keyword>
<feature type="disulfide bond" evidence="12">
    <location>
        <begin position="535"/>
        <end position="542"/>
    </location>
</feature>
<evidence type="ECO:0000259" key="14">
    <source>
        <dbReference type="PROSITE" id="PS50234"/>
    </source>
</evidence>
<feature type="domain" description="Thyroglobulin type-1" evidence="16">
    <location>
        <begin position="1"/>
        <end position="48"/>
    </location>
</feature>
<dbReference type="SMART" id="SM00131">
    <property type="entry name" value="KU"/>
    <property type="match status" value="1"/>
</dbReference>
<feature type="domain" description="Thyroglobulin type-1" evidence="16">
    <location>
        <begin position="926"/>
        <end position="988"/>
    </location>
</feature>
<dbReference type="PROSITE" id="PS00280">
    <property type="entry name" value="BPTI_KUNITZ_1"/>
    <property type="match status" value="1"/>
</dbReference>
<evidence type="ECO:0000259" key="17">
    <source>
        <dbReference type="PROSITE" id="PS51390"/>
    </source>
</evidence>
<dbReference type="Gene3D" id="4.10.75.10">
    <property type="entry name" value="Elafin-like"/>
    <property type="match status" value="1"/>
</dbReference>
<dbReference type="GO" id="GO:0005615">
    <property type="term" value="C:extracellular space"/>
    <property type="evidence" value="ECO:0007669"/>
    <property type="project" value="TreeGrafter"/>
</dbReference>
<feature type="disulfide bond" evidence="12">
    <location>
        <begin position="20"/>
        <end position="27"/>
    </location>
</feature>
<dbReference type="FunFam" id="4.10.410.10:FF:000020">
    <property type="entry name" value="Collagen, type VI, alpha 3"/>
    <property type="match status" value="1"/>
</dbReference>
<evidence type="ECO:0000256" key="12">
    <source>
        <dbReference type="PROSITE-ProRule" id="PRU00500"/>
    </source>
</evidence>
<feature type="disulfide bond" evidence="12">
    <location>
        <begin position="661"/>
        <end position="668"/>
    </location>
</feature>
<dbReference type="PROSITE" id="PS50279">
    <property type="entry name" value="BPTI_KUNITZ_2"/>
    <property type="match status" value="1"/>
</dbReference>
<evidence type="ECO:0000259" key="16">
    <source>
        <dbReference type="PROSITE" id="PS51162"/>
    </source>
</evidence>
<feature type="disulfide bond" evidence="12">
    <location>
        <begin position="92"/>
        <end position="99"/>
    </location>
</feature>
<feature type="domain" description="Thyroglobulin type-1" evidence="16">
    <location>
        <begin position="498"/>
        <end position="563"/>
    </location>
</feature>
<keyword evidence="4" id="KW-0964">Secreted</keyword>
<feature type="region of interest" description="Disordered" evidence="13">
    <location>
        <begin position="1104"/>
        <end position="1126"/>
    </location>
</feature>
<dbReference type="PROSITE" id="PS00484">
    <property type="entry name" value="THYROGLOBULIN_1_1"/>
    <property type="match status" value="7"/>
</dbReference>
<dbReference type="GO" id="GO:0042151">
    <property type="term" value="C:nematocyst"/>
    <property type="evidence" value="ECO:0007669"/>
    <property type="project" value="UniProtKB-SubCell"/>
</dbReference>
<dbReference type="Pfam" id="PF00095">
    <property type="entry name" value="WAP"/>
    <property type="match status" value="1"/>
</dbReference>
<evidence type="ECO:0000256" key="4">
    <source>
        <dbReference type="ARBA" id="ARBA00022525"/>
    </source>
</evidence>